<dbReference type="InterPro" id="IPR029063">
    <property type="entry name" value="SAM-dependent_MTases_sf"/>
</dbReference>
<gene>
    <name evidence="1" type="ORF">A2160_02755</name>
</gene>
<evidence type="ECO:0000313" key="2">
    <source>
        <dbReference type="Proteomes" id="UP000177006"/>
    </source>
</evidence>
<protein>
    <recommendedName>
        <fullName evidence="3">Methyltransferase type 11 domain-containing protein</fullName>
    </recommendedName>
</protein>
<dbReference type="Pfam" id="PF13489">
    <property type="entry name" value="Methyltransf_23"/>
    <property type="match status" value="1"/>
</dbReference>
<reference evidence="1 2" key="1">
    <citation type="journal article" date="2016" name="Nat. Commun.">
        <title>Thousands of microbial genomes shed light on interconnected biogeochemical processes in an aquifer system.</title>
        <authorList>
            <person name="Anantharaman K."/>
            <person name="Brown C.T."/>
            <person name="Hug L.A."/>
            <person name="Sharon I."/>
            <person name="Castelle C.J."/>
            <person name="Probst A.J."/>
            <person name="Thomas B.C."/>
            <person name="Singh A."/>
            <person name="Wilkins M.J."/>
            <person name="Karaoz U."/>
            <person name="Brodie E.L."/>
            <person name="Williams K.H."/>
            <person name="Hubbard S.S."/>
            <person name="Banfield J.F."/>
        </authorList>
    </citation>
    <scope>NUCLEOTIDE SEQUENCE [LARGE SCALE GENOMIC DNA]</scope>
</reference>
<proteinExistence type="predicted"/>
<dbReference type="EMBL" id="MEZK01000010">
    <property type="protein sequence ID" value="OGD63378.1"/>
    <property type="molecule type" value="Genomic_DNA"/>
</dbReference>
<dbReference type="SUPFAM" id="SSF53335">
    <property type="entry name" value="S-adenosyl-L-methionine-dependent methyltransferases"/>
    <property type="match status" value="1"/>
</dbReference>
<sequence>MNHCLAQMELSGEILDLGSGSGSASYNRFIKFKKPYRVVRSDFYKRGKNLVRINLEKPFNLGRKRFDFIMCFNVLEHLYDFKNLVRQAYKVLKKGGYFIGMTPFSIGFHPDPNDYFRYTHAAIFRIFTEEGYSCQKIIYLGFGPFSVAVDYWVEAFPRVLRPFLFCSHIFADLVLIKYSRYFRMRHPLGHFYIFKKS</sequence>
<dbReference type="Gene3D" id="3.40.50.150">
    <property type="entry name" value="Vaccinia Virus protein VP39"/>
    <property type="match status" value="1"/>
</dbReference>
<dbReference type="CDD" id="cd02440">
    <property type="entry name" value="AdoMet_MTases"/>
    <property type="match status" value="1"/>
</dbReference>
<name>A0A1F5E7N0_9BACT</name>
<accession>A0A1F5E7N0</accession>
<comment type="caution">
    <text evidence="1">The sequence shown here is derived from an EMBL/GenBank/DDBJ whole genome shotgun (WGS) entry which is preliminary data.</text>
</comment>
<dbReference type="STRING" id="1797457.A2160_02755"/>
<evidence type="ECO:0000313" key="1">
    <source>
        <dbReference type="EMBL" id="OGD63378.1"/>
    </source>
</evidence>
<dbReference type="AlphaFoldDB" id="A0A1F5E7N0"/>
<evidence type="ECO:0008006" key="3">
    <source>
        <dbReference type="Google" id="ProtNLM"/>
    </source>
</evidence>
<dbReference type="Proteomes" id="UP000177006">
    <property type="component" value="Unassembled WGS sequence"/>
</dbReference>
<organism evidence="1 2">
    <name type="scientific">Candidatus Beckwithbacteria bacterium RBG_13_42_9</name>
    <dbReference type="NCBI Taxonomy" id="1797457"/>
    <lineage>
        <taxon>Bacteria</taxon>
        <taxon>Candidatus Beckwithiibacteriota</taxon>
    </lineage>
</organism>